<keyword evidence="6" id="KW-0479">Metal-binding</keyword>
<dbReference type="RefSeq" id="WP_071896164.1">
    <property type="nucleotide sequence ID" value="NZ_MPIN01000001.1"/>
</dbReference>
<evidence type="ECO:0000256" key="9">
    <source>
        <dbReference type="ARBA" id="ARBA00022842"/>
    </source>
</evidence>
<sequence length="286" mass="31690">MTPDVLRLEKNLLGHMGRAISDYSLISEGDRIMVGVSGGKDSYTLLYLLRELQRRAPVKFELLAVNLDQGHPGFPAHVLEGWFQSEGFAYKMLKEDTYSVVLEKTPPGKTQCTVCSRLRRGILYTAAVELGCNKIALGHHRDDLVHTLLLNLFFAGSLKAMPPVLKSDDGRNTVIRPLCYAPEKDIAAYAALKQFPIIPCDLCGSQENLQRKRMQKLVEELGRDIPNVRQSVLSAMSNVRPSHLMDRQLFDFSALASEGASPVDARAQHDGGTNEGRVGGCLENRQ</sequence>
<keyword evidence="8" id="KW-0067">ATP-binding</keyword>
<dbReference type="GO" id="GO:0046872">
    <property type="term" value="F:metal ion binding"/>
    <property type="evidence" value="ECO:0007669"/>
    <property type="project" value="UniProtKB-KW"/>
</dbReference>
<dbReference type="HAMAP" id="MF_01850">
    <property type="entry name" value="TtcA"/>
    <property type="match status" value="1"/>
</dbReference>
<dbReference type="OrthoDB" id="9801054at2"/>
<dbReference type="InterPro" id="IPR012089">
    <property type="entry name" value="tRNA_Cyd_32_2_STrfase"/>
</dbReference>
<evidence type="ECO:0000256" key="1">
    <source>
        <dbReference type="ARBA" id="ARBA00022485"/>
    </source>
</evidence>
<dbReference type="Proteomes" id="UP000182229">
    <property type="component" value="Unassembled WGS sequence"/>
</dbReference>
<evidence type="ECO:0000256" key="12">
    <source>
        <dbReference type="ARBA" id="ARBA00023014"/>
    </source>
</evidence>
<dbReference type="GO" id="GO:0016740">
    <property type="term" value="F:transferase activity"/>
    <property type="evidence" value="ECO:0007669"/>
    <property type="project" value="UniProtKB-KW"/>
</dbReference>
<evidence type="ECO:0000256" key="2">
    <source>
        <dbReference type="ARBA" id="ARBA00022490"/>
    </source>
</evidence>
<evidence type="ECO:0000259" key="14">
    <source>
        <dbReference type="Pfam" id="PF01171"/>
    </source>
</evidence>
<keyword evidence="16" id="KW-1185">Reference proteome</keyword>
<dbReference type="NCBIfam" id="NF007972">
    <property type="entry name" value="PRK10696.1"/>
    <property type="match status" value="1"/>
</dbReference>
<dbReference type="PIRSF" id="PIRSF004976">
    <property type="entry name" value="ATPase_YdaO"/>
    <property type="match status" value="1"/>
</dbReference>
<keyword evidence="12" id="KW-0411">Iron-sulfur</keyword>
<dbReference type="InterPro" id="IPR014729">
    <property type="entry name" value="Rossmann-like_a/b/a_fold"/>
</dbReference>
<reference evidence="16" key="1">
    <citation type="submission" date="2016-11" db="EMBL/GenBank/DDBJ databases">
        <authorList>
            <person name="Shukria A."/>
            <person name="Stevens D.C."/>
        </authorList>
    </citation>
    <scope>NUCLEOTIDE SEQUENCE [LARGE SCALE GENOMIC DNA]</scope>
    <source>
        <strain evidence="16">Cbfe23</strain>
    </source>
</reference>
<dbReference type="InterPro" id="IPR011063">
    <property type="entry name" value="TilS/TtcA_N"/>
</dbReference>
<keyword evidence="9" id="KW-0460">Magnesium</keyword>
<dbReference type="GO" id="GO:0005524">
    <property type="term" value="F:ATP binding"/>
    <property type="evidence" value="ECO:0007669"/>
    <property type="project" value="UniProtKB-KW"/>
</dbReference>
<keyword evidence="5" id="KW-0819">tRNA processing</keyword>
<dbReference type="SUPFAM" id="SSF52402">
    <property type="entry name" value="Adenine nucleotide alpha hydrolases-like"/>
    <property type="match status" value="1"/>
</dbReference>
<keyword evidence="3" id="KW-0820">tRNA-binding</keyword>
<dbReference type="GO" id="GO:0008033">
    <property type="term" value="P:tRNA processing"/>
    <property type="evidence" value="ECO:0007669"/>
    <property type="project" value="UniProtKB-KW"/>
</dbReference>
<dbReference type="PANTHER" id="PTHR43686">
    <property type="entry name" value="SULFURTRANSFERASE-RELATED"/>
    <property type="match status" value="1"/>
</dbReference>
<proteinExistence type="inferred from homology"/>
<evidence type="ECO:0000256" key="8">
    <source>
        <dbReference type="ARBA" id="ARBA00022840"/>
    </source>
</evidence>
<evidence type="ECO:0000256" key="6">
    <source>
        <dbReference type="ARBA" id="ARBA00022723"/>
    </source>
</evidence>
<dbReference type="EMBL" id="MPIN01000001">
    <property type="protein sequence ID" value="OJH42067.1"/>
    <property type="molecule type" value="Genomic_DNA"/>
</dbReference>
<keyword evidence="7" id="KW-0547">Nucleotide-binding</keyword>
<feature type="region of interest" description="Disordered" evidence="13">
    <location>
        <begin position="261"/>
        <end position="286"/>
    </location>
</feature>
<feature type="domain" description="tRNA(Ile)-lysidine/2-thiocytidine synthase N-terminal" evidence="14">
    <location>
        <begin position="32"/>
        <end position="197"/>
    </location>
</feature>
<dbReference type="GO" id="GO:0051539">
    <property type="term" value="F:4 iron, 4 sulfur cluster binding"/>
    <property type="evidence" value="ECO:0007669"/>
    <property type="project" value="UniProtKB-KW"/>
</dbReference>
<dbReference type="PANTHER" id="PTHR43686:SF1">
    <property type="entry name" value="AMINOTRAN_5 DOMAIN-CONTAINING PROTEIN"/>
    <property type="match status" value="1"/>
</dbReference>
<evidence type="ECO:0000256" key="10">
    <source>
        <dbReference type="ARBA" id="ARBA00022884"/>
    </source>
</evidence>
<keyword evidence="4" id="KW-0808">Transferase</keyword>
<dbReference type="CDD" id="cd24138">
    <property type="entry name" value="TtcA-like"/>
    <property type="match status" value="1"/>
</dbReference>
<gene>
    <name evidence="15" type="ORF">BON30_02260</name>
</gene>
<dbReference type="GO" id="GO:0000049">
    <property type="term" value="F:tRNA binding"/>
    <property type="evidence" value="ECO:0007669"/>
    <property type="project" value="UniProtKB-KW"/>
</dbReference>
<evidence type="ECO:0000256" key="5">
    <source>
        <dbReference type="ARBA" id="ARBA00022694"/>
    </source>
</evidence>
<dbReference type="InterPro" id="IPR035107">
    <property type="entry name" value="tRNA_thiolation_TtcA_Ctu1"/>
</dbReference>
<protein>
    <submittedName>
        <fullName evidence="15">tRNA 2-thiocytidine(32) synthetase TtcA</fullName>
    </submittedName>
</protein>
<reference evidence="15 16" key="2">
    <citation type="submission" date="2016-12" db="EMBL/GenBank/DDBJ databases">
        <title>Draft Genome Sequence of Cystobacter ferrugineus Strain Cbfe23.</title>
        <authorList>
            <person name="Akbar S."/>
            <person name="Dowd S.E."/>
            <person name="Stevens D.C."/>
        </authorList>
    </citation>
    <scope>NUCLEOTIDE SEQUENCE [LARGE SCALE GENOMIC DNA]</scope>
    <source>
        <strain evidence="15 16">Cbfe23</strain>
    </source>
</reference>
<dbReference type="STRING" id="83449.BON30_02260"/>
<evidence type="ECO:0000313" key="15">
    <source>
        <dbReference type="EMBL" id="OJH42067.1"/>
    </source>
</evidence>
<evidence type="ECO:0000256" key="7">
    <source>
        <dbReference type="ARBA" id="ARBA00022741"/>
    </source>
</evidence>
<accession>A0A1L9BII1</accession>
<dbReference type="AlphaFoldDB" id="A0A1L9BII1"/>
<evidence type="ECO:0000256" key="11">
    <source>
        <dbReference type="ARBA" id="ARBA00023004"/>
    </source>
</evidence>
<organism evidence="15 16">
    <name type="scientific">Cystobacter ferrugineus</name>
    <dbReference type="NCBI Taxonomy" id="83449"/>
    <lineage>
        <taxon>Bacteria</taxon>
        <taxon>Pseudomonadati</taxon>
        <taxon>Myxococcota</taxon>
        <taxon>Myxococcia</taxon>
        <taxon>Myxococcales</taxon>
        <taxon>Cystobacterineae</taxon>
        <taxon>Archangiaceae</taxon>
        <taxon>Cystobacter</taxon>
    </lineage>
</organism>
<keyword evidence="11" id="KW-0408">Iron</keyword>
<keyword evidence="2" id="KW-0963">Cytoplasm</keyword>
<keyword evidence="10" id="KW-0694">RNA-binding</keyword>
<evidence type="ECO:0000256" key="3">
    <source>
        <dbReference type="ARBA" id="ARBA00022555"/>
    </source>
</evidence>
<keyword evidence="1" id="KW-0004">4Fe-4S</keyword>
<evidence type="ECO:0000313" key="16">
    <source>
        <dbReference type="Proteomes" id="UP000182229"/>
    </source>
</evidence>
<comment type="caution">
    <text evidence="15">The sequence shown here is derived from an EMBL/GenBank/DDBJ whole genome shotgun (WGS) entry which is preliminary data.</text>
</comment>
<evidence type="ECO:0000256" key="4">
    <source>
        <dbReference type="ARBA" id="ARBA00022679"/>
    </source>
</evidence>
<evidence type="ECO:0000256" key="13">
    <source>
        <dbReference type="SAM" id="MobiDB-lite"/>
    </source>
</evidence>
<name>A0A1L9BII1_9BACT</name>
<dbReference type="Pfam" id="PF01171">
    <property type="entry name" value="ATP_bind_3"/>
    <property type="match status" value="1"/>
</dbReference>
<dbReference type="Gene3D" id="3.40.50.620">
    <property type="entry name" value="HUPs"/>
    <property type="match status" value="1"/>
</dbReference>